<evidence type="ECO:0000313" key="2">
    <source>
        <dbReference type="Proteomes" id="UP000664317"/>
    </source>
</evidence>
<dbReference type="EMBL" id="JAFKCT010000006">
    <property type="protein sequence ID" value="MBN7812253.1"/>
    <property type="molecule type" value="Genomic_DNA"/>
</dbReference>
<name>A0ABS3C5H8_9BACT</name>
<evidence type="ECO:0008006" key="3">
    <source>
        <dbReference type="Google" id="ProtNLM"/>
    </source>
</evidence>
<dbReference type="Proteomes" id="UP000664317">
    <property type="component" value="Unassembled WGS sequence"/>
</dbReference>
<dbReference type="RefSeq" id="WP_206579025.1">
    <property type="nucleotide sequence ID" value="NZ_JAFKCT010000006.1"/>
</dbReference>
<proteinExistence type="predicted"/>
<protein>
    <recommendedName>
        <fullName evidence="3">Outer membrane protein beta-barrel domain-containing protein</fullName>
    </recommendedName>
</protein>
<accession>A0ABS3C5H8</accession>
<comment type="caution">
    <text evidence="1">The sequence shown here is derived from an EMBL/GenBank/DDBJ whole genome shotgun (WGS) entry which is preliminary data.</text>
</comment>
<evidence type="ECO:0000313" key="1">
    <source>
        <dbReference type="EMBL" id="MBN7812253.1"/>
    </source>
</evidence>
<organism evidence="1 2">
    <name type="scientific">Algoriphagus oliviformis</name>
    <dbReference type="NCBI Taxonomy" id="2811231"/>
    <lineage>
        <taxon>Bacteria</taxon>
        <taxon>Pseudomonadati</taxon>
        <taxon>Bacteroidota</taxon>
        <taxon>Cytophagia</taxon>
        <taxon>Cytophagales</taxon>
        <taxon>Cyclobacteriaceae</taxon>
        <taxon>Algoriphagus</taxon>
    </lineage>
</organism>
<gene>
    <name evidence="1" type="ORF">J0A68_14965</name>
</gene>
<keyword evidence="2" id="KW-1185">Reference proteome</keyword>
<sequence length="200" mass="22120">MCIYFLAVSTSYGQQKTYYNQTEFGVMFGRSENQWSGETEERSNFTMLTFHGARIAKHHVVGFSFGFDNYETVQIIPIALGWRGFLGADGKAQLVGGFDLGGGSTILADEEKSEWGRNWWEGGIMASPSIGVYIPATNGNTALTISVAYKRQQLFQFNGTYDRIDPSVQLASASLPPGFNSLTETKYLFQSLVLRAGLSF</sequence>
<reference evidence="1 2" key="1">
    <citation type="submission" date="2021-03" db="EMBL/GenBank/DDBJ databases">
        <title>novel species isolated from a fishpond in China.</title>
        <authorList>
            <person name="Lu H."/>
            <person name="Cai Z."/>
        </authorList>
    </citation>
    <scope>NUCLEOTIDE SEQUENCE [LARGE SCALE GENOMIC DNA]</scope>
    <source>
        <strain evidence="1 2">H41</strain>
    </source>
</reference>